<evidence type="ECO:0000313" key="1">
    <source>
        <dbReference type="EMBL" id="GBL85037.1"/>
    </source>
</evidence>
<name>A0A4Y2AZM4_ARAVE</name>
<evidence type="ECO:0000313" key="2">
    <source>
        <dbReference type="Proteomes" id="UP000499080"/>
    </source>
</evidence>
<dbReference type="Proteomes" id="UP000499080">
    <property type="component" value="Unassembled WGS sequence"/>
</dbReference>
<gene>
    <name evidence="1" type="ORF">AVEN_221276_1</name>
</gene>
<keyword evidence="2" id="KW-1185">Reference proteome</keyword>
<accession>A0A4Y2AZM4</accession>
<dbReference type="OrthoDB" id="10270255at2759"/>
<sequence length="105" mass="11974">MSCYFQTCRKCLSEAKQWSKNIPPSSNSNCFRTHPLNKEISASTPRMPMAVQFLSQTASVAKCRFWSQKGTRSHLHWLVIIDFAVCVRNGVGRFRSFPAPHSSEH</sequence>
<organism evidence="1 2">
    <name type="scientific">Araneus ventricosus</name>
    <name type="common">Orbweaver spider</name>
    <name type="synonym">Epeira ventricosa</name>
    <dbReference type="NCBI Taxonomy" id="182803"/>
    <lineage>
        <taxon>Eukaryota</taxon>
        <taxon>Metazoa</taxon>
        <taxon>Ecdysozoa</taxon>
        <taxon>Arthropoda</taxon>
        <taxon>Chelicerata</taxon>
        <taxon>Arachnida</taxon>
        <taxon>Araneae</taxon>
        <taxon>Araneomorphae</taxon>
        <taxon>Entelegynae</taxon>
        <taxon>Araneoidea</taxon>
        <taxon>Araneidae</taxon>
        <taxon>Araneus</taxon>
    </lineage>
</organism>
<comment type="caution">
    <text evidence="1">The sequence shown here is derived from an EMBL/GenBank/DDBJ whole genome shotgun (WGS) entry which is preliminary data.</text>
</comment>
<reference evidence="1 2" key="1">
    <citation type="journal article" date="2019" name="Sci. Rep.">
        <title>Orb-weaving spider Araneus ventricosus genome elucidates the spidroin gene catalogue.</title>
        <authorList>
            <person name="Kono N."/>
            <person name="Nakamura H."/>
            <person name="Ohtoshi R."/>
            <person name="Moran D.A.P."/>
            <person name="Shinohara A."/>
            <person name="Yoshida Y."/>
            <person name="Fujiwara M."/>
            <person name="Mori M."/>
            <person name="Tomita M."/>
            <person name="Arakawa K."/>
        </authorList>
    </citation>
    <scope>NUCLEOTIDE SEQUENCE [LARGE SCALE GENOMIC DNA]</scope>
</reference>
<proteinExistence type="predicted"/>
<dbReference type="AlphaFoldDB" id="A0A4Y2AZM4"/>
<dbReference type="EMBL" id="BGPR01000041">
    <property type="protein sequence ID" value="GBL85037.1"/>
    <property type="molecule type" value="Genomic_DNA"/>
</dbReference>
<protein>
    <submittedName>
        <fullName evidence="1">Uncharacterized protein</fullName>
    </submittedName>
</protein>